<keyword evidence="14" id="KW-0812">Transmembrane</keyword>
<dbReference type="AlphaFoldDB" id="A0A2U2I5J1"/>
<dbReference type="Gene3D" id="3.30.565.10">
    <property type="entry name" value="Histidine kinase-like ATPase, C-terminal domain"/>
    <property type="match status" value="1"/>
</dbReference>
<dbReference type="SMART" id="SM00387">
    <property type="entry name" value="HATPase_c"/>
    <property type="match status" value="1"/>
</dbReference>
<keyword evidence="9" id="KW-0843">Virulence</keyword>
<dbReference type="CDD" id="cd17546">
    <property type="entry name" value="REC_hyHK_CKI1_RcsC-like"/>
    <property type="match status" value="1"/>
</dbReference>
<comment type="subcellular location">
    <subcellularLocation>
        <location evidence="2">Membrane</location>
    </subcellularLocation>
</comment>
<dbReference type="PROSITE" id="PS50109">
    <property type="entry name" value="HIS_KIN"/>
    <property type="match status" value="1"/>
</dbReference>
<accession>A0A2U2I5J1</accession>
<evidence type="ECO:0000259" key="16">
    <source>
        <dbReference type="PROSITE" id="PS50110"/>
    </source>
</evidence>
<evidence type="ECO:0000256" key="3">
    <source>
        <dbReference type="ARBA" id="ARBA00012438"/>
    </source>
</evidence>
<dbReference type="SUPFAM" id="SSF47384">
    <property type="entry name" value="Homodimeric domain of signal transducing histidine kinase"/>
    <property type="match status" value="1"/>
</dbReference>
<dbReference type="SMART" id="SM00448">
    <property type="entry name" value="REC"/>
    <property type="match status" value="1"/>
</dbReference>
<dbReference type="Pfam" id="PF00512">
    <property type="entry name" value="HisKA"/>
    <property type="match status" value="1"/>
</dbReference>
<dbReference type="InterPro" id="IPR003661">
    <property type="entry name" value="HisK_dim/P_dom"/>
</dbReference>
<feature type="domain" description="Histidine kinase" evidence="15">
    <location>
        <begin position="277"/>
        <end position="498"/>
    </location>
</feature>
<evidence type="ECO:0000256" key="7">
    <source>
        <dbReference type="ARBA" id="ARBA00022777"/>
    </source>
</evidence>
<keyword evidence="7" id="KW-0418">Kinase</keyword>
<keyword evidence="14" id="KW-0472">Membrane</keyword>
<reference evidence="18 19" key="1">
    <citation type="submission" date="2018-04" db="EMBL/GenBank/DDBJ databases">
        <title>Massilia violaceinigra sp. nov., a novel purple-pigmented bacterium isolated from Tianshan glacier, Xinjiang, China.</title>
        <authorList>
            <person name="Wang H."/>
        </authorList>
    </citation>
    <scope>NUCLEOTIDE SEQUENCE [LARGE SCALE GENOMIC DNA]</scope>
    <source>
        <strain evidence="18 19">B448-2</strain>
    </source>
</reference>
<keyword evidence="8" id="KW-0902">Two-component regulatory system</keyword>
<evidence type="ECO:0000256" key="8">
    <source>
        <dbReference type="ARBA" id="ARBA00023012"/>
    </source>
</evidence>
<evidence type="ECO:0000256" key="10">
    <source>
        <dbReference type="ARBA" id="ARBA00058004"/>
    </source>
</evidence>
<keyword evidence="19" id="KW-1185">Reference proteome</keyword>
<dbReference type="InterPro" id="IPR036890">
    <property type="entry name" value="HATPase_C_sf"/>
</dbReference>
<dbReference type="Gene3D" id="3.40.50.2300">
    <property type="match status" value="1"/>
</dbReference>
<evidence type="ECO:0000313" key="19">
    <source>
        <dbReference type="Proteomes" id="UP000241421"/>
    </source>
</evidence>
<evidence type="ECO:0000256" key="4">
    <source>
        <dbReference type="ARBA" id="ARBA00022553"/>
    </source>
</evidence>
<dbReference type="Pfam" id="PF00672">
    <property type="entry name" value="HAMP"/>
    <property type="match status" value="1"/>
</dbReference>
<dbReference type="InterPro" id="IPR001789">
    <property type="entry name" value="Sig_transdc_resp-reg_receiver"/>
</dbReference>
<evidence type="ECO:0000256" key="6">
    <source>
        <dbReference type="ARBA" id="ARBA00022729"/>
    </source>
</evidence>
<evidence type="ECO:0000313" key="18">
    <source>
        <dbReference type="EMBL" id="PWF55033.1"/>
    </source>
</evidence>
<dbReference type="PANTHER" id="PTHR45339">
    <property type="entry name" value="HYBRID SIGNAL TRANSDUCTION HISTIDINE KINASE J"/>
    <property type="match status" value="1"/>
</dbReference>
<keyword evidence="6" id="KW-0732">Signal</keyword>
<dbReference type="Gene3D" id="1.10.287.130">
    <property type="match status" value="1"/>
</dbReference>
<organism evidence="18 19">
    <name type="scientific">Massilia glaciei</name>
    <dbReference type="NCBI Taxonomy" id="1524097"/>
    <lineage>
        <taxon>Bacteria</taxon>
        <taxon>Pseudomonadati</taxon>
        <taxon>Pseudomonadota</taxon>
        <taxon>Betaproteobacteria</taxon>
        <taxon>Burkholderiales</taxon>
        <taxon>Oxalobacteraceae</taxon>
        <taxon>Telluria group</taxon>
        <taxon>Massilia</taxon>
    </lineage>
</organism>
<dbReference type="PROSITE" id="PS50885">
    <property type="entry name" value="HAMP"/>
    <property type="match status" value="1"/>
</dbReference>
<gene>
    <name evidence="18" type="ORF">C7C56_003895</name>
</gene>
<dbReference type="PRINTS" id="PR00344">
    <property type="entry name" value="BCTRLSENSOR"/>
</dbReference>
<evidence type="ECO:0000259" key="17">
    <source>
        <dbReference type="PROSITE" id="PS50885"/>
    </source>
</evidence>
<comment type="function">
    <text evidence="10">Member of the two-component regulatory system BvgS/BvgA. Phosphorylates BvgA via a four-step phosphorelay in response to environmental signals.</text>
</comment>
<dbReference type="SMART" id="SM00304">
    <property type="entry name" value="HAMP"/>
    <property type="match status" value="1"/>
</dbReference>
<feature type="modified residue" description="4-aspartylphosphate" evidence="12">
    <location>
        <position position="570"/>
    </location>
</feature>
<comment type="catalytic activity">
    <reaction evidence="1">
        <text>ATP + protein L-histidine = ADP + protein N-phospho-L-histidine.</text>
        <dbReference type="EC" id="2.7.13.3"/>
    </reaction>
</comment>
<dbReference type="SUPFAM" id="SSF55874">
    <property type="entry name" value="ATPase domain of HSP90 chaperone/DNA topoisomerase II/histidine kinase"/>
    <property type="match status" value="1"/>
</dbReference>
<dbReference type="InterPro" id="IPR004358">
    <property type="entry name" value="Sig_transdc_His_kin-like_C"/>
</dbReference>
<dbReference type="InterPro" id="IPR011006">
    <property type="entry name" value="CheY-like_superfamily"/>
</dbReference>
<evidence type="ECO:0000256" key="14">
    <source>
        <dbReference type="SAM" id="Phobius"/>
    </source>
</evidence>
<dbReference type="PANTHER" id="PTHR45339:SF1">
    <property type="entry name" value="HYBRID SIGNAL TRANSDUCTION HISTIDINE KINASE J"/>
    <property type="match status" value="1"/>
</dbReference>
<evidence type="ECO:0000256" key="5">
    <source>
        <dbReference type="ARBA" id="ARBA00022679"/>
    </source>
</evidence>
<feature type="domain" description="Response regulatory" evidence="16">
    <location>
        <begin position="521"/>
        <end position="637"/>
    </location>
</feature>
<dbReference type="GO" id="GO:0016020">
    <property type="term" value="C:membrane"/>
    <property type="evidence" value="ECO:0007669"/>
    <property type="project" value="UniProtKB-SubCell"/>
</dbReference>
<keyword evidence="14" id="KW-1133">Transmembrane helix</keyword>
<evidence type="ECO:0000256" key="9">
    <source>
        <dbReference type="ARBA" id="ARBA00023026"/>
    </source>
</evidence>
<dbReference type="CDD" id="cd00082">
    <property type="entry name" value="HisKA"/>
    <property type="match status" value="1"/>
</dbReference>
<dbReference type="SUPFAM" id="SSF52172">
    <property type="entry name" value="CheY-like"/>
    <property type="match status" value="1"/>
</dbReference>
<dbReference type="PROSITE" id="PS50110">
    <property type="entry name" value="RESPONSE_REGULATORY"/>
    <property type="match status" value="1"/>
</dbReference>
<dbReference type="SMART" id="SM00388">
    <property type="entry name" value="HisKA"/>
    <property type="match status" value="1"/>
</dbReference>
<evidence type="ECO:0000259" key="15">
    <source>
        <dbReference type="PROSITE" id="PS50109"/>
    </source>
</evidence>
<dbReference type="EC" id="2.7.13.3" evidence="3"/>
<dbReference type="InterPro" id="IPR003660">
    <property type="entry name" value="HAMP_dom"/>
</dbReference>
<dbReference type="Proteomes" id="UP000241421">
    <property type="component" value="Unassembled WGS sequence"/>
</dbReference>
<dbReference type="RefSeq" id="WP_106756182.1">
    <property type="nucleotide sequence ID" value="NZ_PXWF02000050.1"/>
</dbReference>
<evidence type="ECO:0000256" key="11">
    <source>
        <dbReference type="ARBA" id="ARBA00070152"/>
    </source>
</evidence>
<dbReference type="InterPro" id="IPR036097">
    <property type="entry name" value="HisK_dim/P_sf"/>
</dbReference>
<dbReference type="SUPFAM" id="SSF158472">
    <property type="entry name" value="HAMP domain-like"/>
    <property type="match status" value="1"/>
</dbReference>
<evidence type="ECO:0000256" key="1">
    <source>
        <dbReference type="ARBA" id="ARBA00000085"/>
    </source>
</evidence>
<dbReference type="CDD" id="cd06225">
    <property type="entry name" value="HAMP"/>
    <property type="match status" value="1"/>
</dbReference>
<dbReference type="CDD" id="cd16922">
    <property type="entry name" value="HATPase_EvgS-ArcB-TorS-like"/>
    <property type="match status" value="1"/>
</dbReference>
<comment type="caution">
    <text evidence="18">The sequence shown here is derived from an EMBL/GenBank/DDBJ whole genome shotgun (WGS) entry which is preliminary data.</text>
</comment>
<feature type="domain" description="HAMP" evidence="17">
    <location>
        <begin position="164"/>
        <end position="216"/>
    </location>
</feature>
<name>A0A2U2I5J1_9BURK</name>
<dbReference type="InterPro" id="IPR003594">
    <property type="entry name" value="HATPase_dom"/>
</dbReference>
<evidence type="ECO:0000256" key="13">
    <source>
        <dbReference type="SAM" id="Coils"/>
    </source>
</evidence>
<protein>
    <recommendedName>
        <fullName evidence="11">Virulence sensor protein BvgS</fullName>
        <ecNumber evidence="3">2.7.13.3</ecNumber>
    </recommendedName>
</protein>
<dbReference type="Gene3D" id="6.10.340.10">
    <property type="match status" value="1"/>
</dbReference>
<evidence type="ECO:0000256" key="2">
    <source>
        <dbReference type="ARBA" id="ARBA00004370"/>
    </source>
</evidence>
<dbReference type="FunFam" id="3.30.565.10:FF:000010">
    <property type="entry name" value="Sensor histidine kinase RcsC"/>
    <property type="match status" value="1"/>
</dbReference>
<keyword evidence="5" id="KW-0808">Transferase</keyword>
<feature type="transmembrane region" description="Helical" evidence="14">
    <location>
        <begin position="142"/>
        <end position="162"/>
    </location>
</feature>
<evidence type="ECO:0000256" key="12">
    <source>
        <dbReference type="PROSITE-ProRule" id="PRU00169"/>
    </source>
</evidence>
<dbReference type="GO" id="GO:0000155">
    <property type="term" value="F:phosphorelay sensor kinase activity"/>
    <property type="evidence" value="ECO:0007669"/>
    <property type="project" value="InterPro"/>
</dbReference>
<dbReference type="Pfam" id="PF02518">
    <property type="entry name" value="HATPase_c"/>
    <property type="match status" value="1"/>
</dbReference>
<feature type="coiled-coil region" evidence="13">
    <location>
        <begin position="232"/>
        <end position="263"/>
    </location>
</feature>
<dbReference type="InterPro" id="IPR005467">
    <property type="entry name" value="His_kinase_dom"/>
</dbReference>
<dbReference type="EMBL" id="PXWF02000050">
    <property type="protein sequence ID" value="PWF55033.1"/>
    <property type="molecule type" value="Genomic_DNA"/>
</dbReference>
<sequence length="731" mass="80517">MQMRLRASIVLTVMVGLLIPVSVSSFLTLDQRKDALEHRMQAEHRRMTAILALGMQEPLWNIDPTGGLPLFESVFGDHRIVGITVQDLKNGTFLSKHHPERRAGRLFTRRQAVLYRGETIGSVSVEMDSGELDKEVARDRALFGWTVAGQLLLSLLLIVILLRRRVLVPIRRLMQESARLAARDLDTPFTWRATDELGQLGVSLELTRQSLNALFSEINSKNKILESDIEQRALTQKELQRHREHLEELVRERTVELQAAKERADVANQAKSAFLSSMTHELRTPLNAILGYAQILKRDKMRSERQSIGLNTIQQSGEHLLMLITDLLDLAKIEAGKFDLMPEPVNLASFLNGIVNIIRVKAEQKNLGFAFAPAADLPPAVLIDEKRLRQVLLNLLDNAVKFTDAGHVGLHVTARPAAGGRVGLRLEVRDNGVGIAPDQVEHIFRQFEQVGDVRRQAGGTGLGLAISRQLVRLMDSELRVRSEVGAGSAFWFEIEVPLAGAGLAPASLERMVVGYAGPRKRILVVDDVDANRQVLKDLLEHVGFEIALAVNGREGVRVAGEWRPDAVLMDIVMPVMDGLEATRVMRALPGGGGLRIIAISASVTREDEGATYEAGVDAFMSKPVRQNRLLEKLGELLGLTLAYEAEVADTLAPGPAHDAGKAVPPAPEIAALCQLAREGNMRAIRRRAEAIEADDARYAPFAAKLRLLANAYQSKAILDMLMRYAGPNGAE</sequence>
<keyword evidence="13" id="KW-0175">Coiled coil</keyword>
<dbReference type="OrthoDB" id="8577169at2"/>
<proteinExistence type="predicted"/>
<keyword evidence="4 12" id="KW-0597">Phosphoprotein</keyword>
<dbReference type="Pfam" id="PF00072">
    <property type="entry name" value="Response_reg"/>
    <property type="match status" value="1"/>
</dbReference>